<dbReference type="PROSITE" id="PS50011">
    <property type="entry name" value="PROTEIN_KINASE_DOM"/>
    <property type="match status" value="1"/>
</dbReference>
<dbReference type="GO" id="GO:0016020">
    <property type="term" value="C:membrane"/>
    <property type="evidence" value="ECO:0007669"/>
    <property type="project" value="UniProtKB-SubCell"/>
</dbReference>
<evidence type="ECO:0000256" key="10">
    <source>
        <dbReference type="ARBA" id="ARBA00022989"/>
    </source>
</evidence>
<reference evidence="19 20" key="1">
    <citation type="submission" date="2017-09" db="EMBL/GenBank/DDBJ databases">
        <title>WGS assembly of Aquilegia coerulea Goldsmith.</title>
        <authorList>
            <person name="Hodges S."/>
            <person name="Kramer E."/>
            <person name="Nordborg M."/>
            <person name="Tomkins J."/>
            <person name="Borevitz J."/>
            <person name="Derieg N."/>
            <person name="Yan J."/>
            <person name="Mihaltcheva S."/>
            <person name="Hayes R.D."/>
            <person name="Rokhsar D."/>
        </authorList>
    </citation>
    <scope>NUCLEOTIDE SEQUENCE [LARGE SCALE GENOMIC DNA]</scope>
    <source>
        <strain evidence="20">cv. Goldsmith</strain>
    </source>
</reference>
<evidence type="ECO:0000256" key="1">
    <source>
        <dbReference type="ARBA" id="ARBA00004479"/>
    </source>
</evidence>
<evidence type="ECO:0000256" key="11">
    <source>
        <dbReference type="ARBA" id="ARBA00023136"/>
    </source>
</evidence>
<evidence type="ECO:0000256" key="3">
    <source>
        <dbReference type="ARBA" id="ARBA00022527"/>
    </source>
</evidence>
<feature type="region of interest" description="Disordered" evidence="16">
    <location>
        <begin position="571"/>
        <end position="764"/>
    </location>
</feature>
<keyword evidence="7 15" id="KW-0547">Nucleotide-binding</keyword>
<keyword evidence="8" id="KW-0418">Kinase</keyword>
<dbReference type="PROSITE" id="PS50846">
    <property type="entry name" value="HMA_2"/>
    <property type="match status" value="1"/>
</dbReference>
<evidence type="ECO:0000256" key="16">
    <source>
        <dbReference type="SAM" id="MobiDB-lite"/>
    </source>
</evidence>
<dbReference type="InParanoid" id="A0A2G5F5Q4"/>
<evidence type="ECO:0000256" key="14">
    <source>
        <dbReference type="ARBA" id="ARBA00048679"/>
    </source>
</evidence>
<comment type="catalytic activity">
    <reaction evidence="14">
        <text>L-seryl-[protein] + ATP = O-phospho-L-seryl-[protein] + ADP + H(+)</text>
        <dbReference type="Rhea" id="RHEA:17989"/>
        <dbReference type="Rhea" id="RHEA-COMP:9863"/>
        <dbReference type="Rhea" id="RHEA-COMP:11604"/>
        <dbReference type="ChEBI" id="CHEBI:15378"/>
        <dbReference type="ChEBI" id="CHEBI:29999"/>
        <dbReference type="ChEBI" id="CHEBI:30616"/>
        <dbReference type="ChEBI" id="CHEBI:83421"/>
        <dbReference type="ChEBI" id="CHEBI:456216"/>
        <dbReference type="EC" id="2.7.11.1"/>
    </reaction>
</comment>
<dbReference type="InterPro" id="IPR011009">
    <property type="entry name" value="Kinase-like_dom_sf"/>
</dbReference>
<keyword evidence="12" id="KW-0325">Glycoprotein</keyword>
<keyword evidence="11" id="KW-0472">Membrane</keyword>
<dbReference type="Pfam" id="PF00403">
    <property type="entry name" value="HMA"/>
    <property type="match status" value="1"/>
</dbReference>
<dbReference type="InterPro" id="IPR036163">
    <property type="entry name" value="HMA_dom_sf"/>
</dbReference>
<dbReference type="EC" id="2.7.11.1" evidence="2"/>
<dbReference type="Gene3D" id="1.10.510.10">
    <property type="entry name" value="Transferase(Phosphotransferase) domain 1"/>
    <property type="match status" value="1"/>
</dbReference>
<dbReference type="SUPFAM" id="SSF56112">
    <property type="entry name" value="Protein kinase-like (PK-like)"/>
    <property type="match status" value="1"/>
</dbReference>
<feature type="region of interest" description="Disordered" evidence="16">
    <location>
        <begin position="501"/>
        <end position="524"/>
    </location>
</feature>
<dbReference type="InterPro" id="IPR017441">
    <property type="entry name" value="Protein_kinase_ATP_BS"/>
</dbReference>
<dbReference type="GO" id="GO:0004674">
    <property type="term" value="F:protein serine/threonine kinase activity"/>
    <property type="evidence" value="ECO:0007669"/>
    <property type="project" value="UniProtKB-KW"/>
</dbReference>
<name>A0A2G5F5Q4_AQUCA</name>
<feature type="compositionally biased region" description="Basic and acidic residues" evidence="16">
    <location>
        <begin position="688"/>
        <end position="711"/>
    </location>
</feature>
<evidence type="ECO:0000256" key="12">
    <source>
        <dbReference type="ARBA" id="ARBA00023180"/>
    </source>
</evidence>
<dbReference type="Gene3D" id="3.30.70.100">
    <property type="match status" value="1"/>
</dbReference>
<comment type="subcellular location">
    <subcellularLocation>
        <location evidence="1">Membrane</location>
        <topology evidence="1">Single-pass type I membrane protein</topology>
    </subcellularLocation>
</comment>
<evidence type="ECO:0000256" key="2">
    <source>
        <dbReference type="ARBA" id="ARBA00012513"/>
    </source>
</evidence>
<feature type="domain" description="Protein kinase" evidence="17">
    <location>
        <begin position="61"/>
        <end position="346"/>
    </location>
</feature>
<evidence type="ECO:0000256" key="6">
    <source>
        <dbReference type="ARBA" id="ARBA00022729"/>
    </source>
</evidence>
<feature type="compositionally biased region" description="Basic and acidic residues" evidence="16">
    <location>
        <begin position="739"/>
        <end position="764"/>
    </location>
</feature>
<dbReference type="GO" id="GO:0046872">
    <property type="term" value="F:metal ion binding"/>
    <property type="evidence" value="ECO:0007669"/>
    <property type="project" value="InterPro"/>
</dbReference>
<keyword evidence="5" id="KW-0812">Transmembrane</keyword>
<keyword evidence="3" id="KW-0723">Serine/threonine-protein kinase</keyword>
<feature type="binding site" evidence="15">
    <location>
        <position position="89"/>
    </location>
    <ligand>
        <name>ATP</name>
        <dbReference type="ChEBI" id="CHEBI:30616"/>
    </ligand>
</feature>
<evidence type="ECO:0000256" key="13">
    <source>
        <dbReference type="ARBA" id="ARBA00047899"/>
    </source>
</evidence>
<evidence type="ECO:0000259" key="17">
    <source>
        <dbReference type="PROSITE" id="PS50011"/>
    </source>
</evidence>
<evidence type="ECO:0000256" key="7">
    <source>
        <dbReference type="ARBA" id="ARBA00022741"/>
    </source>
</evidence>
<dbReference type="EMBL" id="KZ305019">
    <property type="protein sequence ID" value="PIA63358.1"/>
    <property type="molecule type" value="Genomic_DNA"/>
</dbReference>
<keyword evidence="4" id="KW-0808">Transferase</keyword>
<dbReference type="GO" id="GO:0005524">
    <property type="term" value="F:ATP binding"/>
    <property type="evidence" value="ECO:0007669"/>
    <property type="project" value="UniProtKB-UniRule"/>
</dbReference>
<keyword evidence="9 15" id="KW-0067">ATP-binding</keyword>
<evidence type="ECO:0000256" key="9">
    <source>
        <dbReference type="ARBA" id="ARBA00022840"/>
    </source>
</evidence>
<gene>
    <name evidence="19" type="ORF">AQUCO_00200998v1</name>
</gene>
<proteinExistence type="predicted"/>
<dbReference type="PROSITE" id="PS00107">
    <property type="entry name" value="PROTEIN_KINASE_ATP"/>
    <property type="match status" value="1"/>
</dbReference>
<dbReference type="Pfam" id="PF00069">
    <property type="entry name" value="Pkinase"/>
    <property type="match status" value="1"/>
</dbReference>
<evidence type="ECO:0000259" key="18">
    <source>
        <dbReference type="PROSITE" id="PS50846"/>
    </source>
</evidence>
<keyword evidence="20" id="KW-1185">Reference proteome</keyword>
<organism evidence="19 20">
    <name type="scientific">Aquilegia coerulea</name>
    <name type="common">Rocky mountain columbine</name>
    <dbReference type="NCBI Taxonomy" id="218851"/>
    <lineage>
        <taxon>Eukaryota</taxon>
        <taxon>Viridiplantae</taxon>
        <taxon>Streptophyta</taxon>
        <taxon>Embryophyta</taxon>
        <taxon>Tracheophyta</taxon>
        <taxon>Spermatophyta</taxon>
        <taxon>Magnoliopsida</taxon>
        <taxon>Ranunculales</taxon>
        <taxon>Ranunculaceae</taxon>
        <taxon>Thalictroideae</taxon>
        <taxon>Aquilegia</taxon>
    </lineage>
</organism>
<accession>A0A2G5F5Q4</accession>
<dbReference type="PANTHER" id="PTHR27009">
    <property type="entry name" value="RUST RESISTANCE KINASE LR10-RELATED"/>
    <property type="match status" value="1"/>
</dbReference>
<dbReference type="Gene3D" id="3.30.200.20">
    <property type="entry name" value="Phosphorylase Kinase, domain 1"/>
    <property type="match status" value="1"/>
</dbReference>
<dbReference type="InterPro" id="IPR008271">
    <property type="entry name" value="Ser/Thr_kinase_AS"/>
</dbReference>
<evidence type="ECO:0000256" key="8">
    <source>
        <dbReference type="ARBA" id="ARBA00022777"/>
    </source>
</evidence>
<feature type="compositionally biased region" description="Basic and acidic residues" evidence="16">
    <location>
        <begin position="571"/>
        <end position="629"/>
    </location>
</feature>
<dbReference type="PROSITE" id="PS00108">
    <property type="entry name" value="PROTEIN_KINASE_ST"/>
    <property type="match status" value="1"/>
</dbReference>
<dbReference type="STRING" id="218851.A0A2G5F5Q4"/>
<sequence>MTEITSALLSGEFNKADSAILEGSVLHNGDGSSRSIKTVLKHLAKNGPISFSPSELRSYTSGFSTRLGSGGFGVVYKGQFPNGMLFAVKLVHKHLTDKLVSKQFLAEVGTMGRTYHRNLVRVYGYCFHESMKALVYEYMEKGSLDKLLKDTTLEWRKVYNIVTDTAKGLSYLHENCHHRIIHLDIKPANVLIDSDFSSKIADYGLAKKYKWSLSHVTLTKLEGTYGYIAPELCLNFSSRGNSKCDVYSFGMLLFKVLESKKKGENQRWFPAEVYKKFKEGELEEFLNECAIEEIDRKDAMKLVSVALCCIQNNPQDRPSMSTVVKTLEGDIQARVPPNLLLPHMFSSGVASMTSAEENKYKPPSINSSLSITKDGDYTTERSTSFKFPVPSEISPAFAKHIPVELECPVQKPRIETEKKNQENKDIKPEVKKDEVTTVILRVGMHCEDCAQKIKKNLVKMEGVLSADADQGNSLVTVKCVIDPNKLVDCIWKKNKKRAHIVETEPEKKQEEKDGEQGKKNEDRKEEGVDILKFKFKKEKEELDTVKSKSEGKGAAEIELMKKDEAIRIITNQEKEEKAKAKAKVELKREDKEKIDEKQGIGETEQLREDQERIREEQRKTKTKKKKEENLGSVETRSEGSAVEIKLKKRVEESGIAKTVQEKEEKAIAELKGGQEGSREEKRRRKADKKSEEELGRVIKEEKGAGETELKRKGQKRIKERRVSRKINPEKEEQEEEEHFIDNKTEESRGVEMIRQTEGKTEEAKQVEEELTYLRAKMQNDYYLQILNDQNSYSCTIL</sequence>
<evidence type="ECO:0000256" key="15">
    <source>
        <dbReference type="PROSITE-ProRule" id="PRU10141"/>
    </source>
</evidence>
<evidence type="ECO:0000256" key="5">
    <source>
        <dbReference type="ARBA" id="ARBA00022692"/>
    </source>
</evidence>
<feature type="compositionally biased region" description="Basic residues" evidence="16">
    <location>
        <begin position="712"/>
        <end position="724"/>
    </location>
</feature>
<feature type="compositionally biased region" description="Basic and acidic residues" evidence="16">
    <location>
        <begin position="649"/>
        <end position="668"/>
    </location>
</feature>
<dbReference type="InterPro" id="IPR000719">
    <property type="entry name" value="Prot_kinase_dom"/>
</dbReference>
<comment type="catalytic activity">
    <reaction evidence="13">
        <text>L-threonyl-[protein] + ATP = O-phospho-L-threonyl-[protein] + ADP + H(+)</text>
        <dbReference type="Rhea" id="RHEA:46608"/>
        <dbReference type="Rhea" id="RHEA-COMP:11060"/>
        <dbReference type="Rhea" id="RHEA-COMP:11605"/>
        <dbReference type="ChEBI" id="CHEBI:15378"/>
        <dbReference type="ChEBI" id="CHEBI:30013"/>
        <dbReference type="ChEBI" id="CHEBI:30616"/>
        <dbReference type="ChEBI" id="CHEBI:61977"/>
        <dbReference type="ChEBI" id="CHEBI:456216"/>
        <dbReference type="EC" id="2.7.11.1"/>
    </reaction>
</comment>
<evidence type="ECO:0000256" key="4">
    <source>
        <dbReference type="ARBA" id="ARBA00022679"/>
    </source>
</evidence>
<evidence type="ECO:0000313" key="20">
    <source>
        <dbReference type="Proteomes" id="UP000230069"/>
    </source>
</evidence>
<dbReference type="OrthoDB" id="5337378at2759"/>
<dbReference type="InterPro" id="IPR045874">
    <property type="entry name" value="LRK10/LRL21-25-like"/>
</dbReference>
<dbReference type="CDD" id="cd00371">
    <property type="entry name" value="HMA"/>
    <property type="match status" value="1"/>
</dbReference>
<dbReference type="AlphaFoldDB" id="A0A2G5F5Q4"/>
<keyword evidence="6" id="KW-0732">Signal</keyword>
<dbReference type="SUPFAM" id="SSF55008">
    <property type="entry name" value="HMA, heavy metal-associated domain"/>
    <property type="match status" value="1"/>
</dbReference>
<dbReference type="Proteomes" id="UP000230069">
    <property type="component" value="Unassembled WGS sequence"/>
</dbReference>
<evidence type="ECO:0000313" key="19">
    <source>
        <dbReference type="EMBL" id="PIA63358.1"/>
    </source>
</evidence>
<dbReference type="SMART" id="SM00220">
    <property type="entry name" value="S_TKc"/>
    <property type="match status" value="1"/>
</dbReference>
<feature type="domain" description="HMA" evidence="18">
    <location>
        <begin position="435"/>
        <end position="498"/>
    </location>
</feature>
<keyword evidence="10" id="KW-1133">Transmembrane helix</keyword>
<dbReference type="FunFam" id="1.10.510.10:FF:001023">
    <property type="entry name" value="Os07g0541700 protein"/>
    <property type="match status" value="1"/>
</dbReference>
<dbReference type="InterPro" id="IPR006121">
    <property type="entry name" value="HMA_dom"/>
</dbReference>
<protein>
    <recommendedName>
        <fullName evidence="2">non-specific serine/threonine protein kinase</fullName>
        <ecNumber evidence="2">2.7.11.1</ecNumber>
    </recommendedName>
</protein>